<comment type="caution">
    <text evidence="1">The sequence shown here is derived from an EMBL/GenBank/DDBJ whole genome shotgun (WGS) entry which is preliminary data.</text>
</comment>
<name>A0A8T2PU06_9TELE</name>
<dbReference type="AlphaFoldDB" id="A0A8T2PU06"/>
<proteinExistence type="predicted"/>
<dbReference type="Proteomes" id="UP000824540">
    <property type="component" value="Unassembled WGS sequence"/>
</dbReference>
<organism evidence="1 2">
    <name type="scientific">Albula glossodonta</name>
    <name type="common">roundjaw bonefish</name>
    <dbReference type="NCBI Taxonomy" id="121402"/>
    <lineage>
        <taxon>Eukaryota</taxon>
        <taxon>Metazoa</taxon>
        <taxon>Chordata</taxon>
        <taxon>Craniata</taxon>
        <taxon>Vertebrata</taxon>
        <taxon>Euteleostomi</taxon>
        <taxon>Actinopterygii</taxon>
        <taxon>Neopterygii</taxon>
        <taxon>Teleostei</taxon>
        <taxon>Albuliformes</taxon>
        <taxon>Albulidae</taxon>
        <taxon>Albula</taxon>
    </lineage>
</organism>
<evidence type="ECO:0000313" key="2">
    <source>
        <dbReference type="Proteomes" id="UP000824540"/>
    </source>
</evidence>
<evidence type="ECO:0000313" key="1">
    <source>
        <dbReference type="EMBL" id="KAG9354917.1"/>
    </source>
</evidence>
<reference evidence="1" key="1">
    <citation type="thesis" date="2021" institute="BYU ScholarsArchive" country="Provo, UT, USA">
        <title>Applications of and Algorithms for Genome Assembly and Genomic Analyses with an Emphasis on Marine Teleosts.</title>
        <authorList>
            <person name="Pickett B.D."/>
        </authorList>
    </citation>
    <scope>NUCLEOTIDE SEQUENCE</scope>
    <source>
        <strain evidence="1">HI-2016</strain>
    </source>
</reference>
<gene>
    <name evidence="1" type="ORF">JZ751_001630</name>
</gene>
<dbReference type="EMBL" id="JAFBMS010000002">
    <property type="protein sequence ID" value="KAG9354917.1"/>
    <property type="molecule type" value="Genomic_DNA"/>
</dbReference>
<protein>
    <submittedName>
        <fullName evidence="1">Uncharacterized protein</fullName>
    </submittedName>
</protein>
<keyword evidence="2" id="KW-1185">Reference proteome</keyword>
<accession>A0A8T2PU06</accession>
<sequence>MGLSAARERGRHVLPPNHPSLPLHIAPLLSFDLAYAGRSRAAEKVRVTGRRAEPETAELHSTLGPAGMRLKLKVLESPICGALECRLTPCGR</sequence>